<keyword evidence="3" id="KW-1185">Reference proteome</keyword>
<comment type="caution">
    <text evidence="2">The sequence shown here is derived from an EMBL/GenBank/DDBJ whole genome shotgun (WGS) entry which is preliminary data.</text>
</comment>
<dbReference type="EMBL" id="JBJXCW010000011">
    <property type="protein sequence ID" value="MFN0298098.1"/>
    <property type="molecule type" value="Genomic_DNA"/>
</dbReference>
<dbReference type="Proteomes" id="UP001632339">
    <property type="component" value="Unassembled WGS sequence"/>
</dbReference>
<evidence type="ECO:0000313" key="2">
    <source>
        <dbReference type="EMBL" id="MFN0298098.1"/>
    </source>
</evidence>
<dbReference type="RefSeq" id="WP_409140533.1">
    <property type="nucleotide sequence ID" value="NZ_JBJXCW010000011.1"/>
</dbReference>
<proteinExistence type="predicted"/>
<dbReference type="InterPro" id="IPR029044">
    <property type="entry name" value="Nucleotide-diphossugar_trans"/>
</dbReference>
<accession>A0ABW9JUC4</accession>
<evidence type="ECO:0000313" key="3">
    <source>
        <dbReference type="Proteomes" id="UP001632339"/>
    </source>
</evidence>
<dbReference type="Gene3D" id="3.90.550.20">
    <property type="match status" value="1"/>
</dbReference>
<dbReference type="SUPFAM" id="SSF53448">
    <property type="entry name" value="Nucleotide-diphospho-sugar transferases"/>
    <property type="match status" value="1"/>
</dbReference>
<dbReference type="InterPro" id="IPR007577">
    <property type="entry name" value="GlycoTrfase_DXD_sugar-bd_CS"/>
</dbReference>
<reference evidence="2 3" key="1">
    <citation type="submission" date="2024-12" db="EMBL/GenBank/DDBJ databases">
        <title>C001-4G Acinetobacter sp. assembled genome.</title>
        <authorList>
            <person name="D'Arcy K."/>
            <person name="Kingdon A.D.H."/>
            <person name="Breen A."/>
            <person name="Mckeown C."/>
            <person name="Allman E."/>
            <person name="Sharma P."/>
            <person name="Mcleman A."/>
            <person name="Roberts A.P."/>
        </authorList>
    </citation>
    <scope>NUCLEOTIDE SEQUENCE [LARGE SCALE GENOMIC DNA]</scope>
    <source>
        <strain evidence="2 3">C1-4G</strain>
    </source>
</reference>
<dbReference type="InterPro" id="IPR051706">
    <property type="entry name" value="Glycosyltransferase_domain"/>
</dbReference>
<dbReference type="Pfam" id="PF04488">
    <property type="entry name" value="Gly_transf_sug"/>
    <property type="match status" value="1"/>
</dbReference>
<evidence type="ECO:0000256" key="1">
    <source>
        <dbReference type="ARBA" id="ARBA00022679"/>
    </source>
</evidence>
<gene>
    <name evidence="2" type="ORF">ACKVE0_11290</name>
</gene>
<dbReference type="PANTHER" id="PTHR32385">
    <property type="entry name" value="MANNOSYL PHOSPHORYLINOSITOL CERAMIDE SYNTHASE"/>
    <property type="match status" value="1"/>
</dbReference>
<sequence>MIPKIIHYCWFGPNSIPDELMEYIKTWSEFCPDYDIKLWNEDSFDINSHPFTKSAYAEKKYAYVSDFVRAYALHKFGGIYLDTDVELKDRLDSFLDHEAFTGFESKNSPFTAVWGSIEKHSLTQKILEYYCERTYTAQESTNTFSVSQILINEFRIDPLNNSLQIGHDTFNSIHIYPSTHFCLDLPKNFATHHFYGSWLPDKVKSFKQNAHETYFNEQLESSKNASYGKEFLKILAKKITVRDLYNIIRYYLSYKFK</sequence>
<name>A0ABW9JUC4_9GAMM</name>
<dbReference type="PANTHER" id="PTHR32385:SF15">
    <property type="entry name" value="INOSITOL PHOSPHOCERAMIDE MANNOSYLTRANSFERASE 1"/>
    <property type="match status" value="1"/>
</dbReference>
<keyword evidence="1" id="KW-0808">Transferase</keyword>
<organism evidence="2 3">
    <name type="scientific">Acinetobacter albensis</name>
    <dbReference type="NCBI Taxonomy" id="1673609"/>
    <lineage>
        <taxon>Bacteria</taxon>
        <taxon>Pseudomonadati</taxon>
        <taxon>Pseudomonadota</taxon>
        <taxon>Gammaproteobacteria</taxon>
        <taxon>Moraxellales</taxon>
        <taxon>Moraxellaceae</taxon>
        <taxon>Acinetobacter</taxon>
    </lineage>
</organism>
<protein>
    <submittedName>
        <fullName evidence="2">Glycosyltransferase family 32 protein</fullName>
    </submittedName>
</protein>